<dbReference type="Proteomes" id="UP001161247">
    <property type="component" value="Chromosome 5"/>
</dbReference>
<evidence type="ECO:0000313" key="3">
    <source>
        <dbReference type="EMBL" id="CAI9108071.1"/>
    </source>
</evidence>
<proteinExistence type="predicted"/>
<organism evidence="3 4">
    <name type="scientific">Oldenlandia corymbosa var. corymbosa</name>
    <dbReference type="NCBI Taxonomy" id="529605"/>
    <lineage>
        <taxon>Eukaryota</taxon>
        <taxon>Viridiplantae</taxon>
        <taxon>Streptophyta</taxon>
        <taxon>Embryophyta</taxon>
        <taxon>Tracheophyta</taxon>
        <taxon>Spermatophyta</taxon>
        <taxon>Magnoliopsida</taxon>
        <taxon>eudicotyledons</taxon>
        <taxon>Gunneridae</taxon>
        <taxon>Pentapetalae</taxon>
        <taxon>asterids</taxon>
        <taxon>lamiids</taxon>
        <taxon>Gentianales</taxon>
        <taxon>Rubiaceae</taxon>
        <taxon>Rubioideae</taxon>
        <taxon>Spermacoceae</taxon>
        <taxon>Hedyotis-Oldenlandia complex</taxon>
        <taxon>Oldenlandia</taxon>
    </lineage>
</organism>
<feature type="region of interest" description="Disordered" evidence="1">
    <location>
        <begin position="68"/>
        <end position="96"/>
    </location>
</feature>
<dbReference type="EMBL" id="OX459122">
    <property type="protein sequence ID" value="CAI9108071.1"/>
    <property type="molecule type" value="Genomic_DNA"/>
</dbReference>
<sequence length="295" mass="32985">MVSFSGLAIALSFLFGCIFLGIVAEVYYLLWYKKRISNRHHQNKEIMDNISNEISYLFCWKRPNSINSSNSSTQELTASGRKNNNHDVEESENDLELGGGLKAHQFGEESVESELMKLHNLCGGGPPRFLFTIKEETKEDLESEDGKSRASRKGSRTRSLSDILISIDTPFLTPLASPPLKPTHQSLDIYNPLFETSALLAEAELSKLRSSPPPKFKFLRDAEEKLIRRLVEEAERKAALKAASEEKKVEGSFIAFISKSKEREANQPHYTNGLNHTPAQVLPLATSPSSTTFPV</sequence>
<accession>A0AAV1DJM2</accession>
<dbReference type="InterPro" id="IPR045884">
    <property type="entry name" value="At5g59350-like"/>
</dbReference>
<dbReference type="AlphaFoldDB" id="A0AAV1DJM2"/>
<keyword evidence="2" id="KW-1133">Transmembrane helix</keyword>
<feature type="compositionally biased region" description="Polar residues" evidence="1">
    <location>
        <begin position="286"/>
        <end position="295"/>
    </location>
</feature>
<feature type="compositionally biased region" description="Polar residues" evidence="1">
    <location>
        <begin position="268"/>
        <end position="278"/>
    </location>
</feature>
<dbReference type="PANTHER" id="PTHR34054:SF16">
    <property type="entry name" value="MEMBRANE LIPOPROTEIN"/>
    <property type="match status" value="1"/>
</dbReference>
<evidence type="ECO:0000256" key="1">
    <source>
        <dbReference type="SAM" id="MobiDB-lite"/>
    </source>
</evidence>
<gene>
    <name evidence="3" type="ORF">OLC1_LOCUS16224</name>
</gene>
<evidence type="ECO:0000313" key="4">
    <source>
        <dbReference type="Proteomes" id="UP001161247"/>
    </source>
</evidence>
<keyword evidence="2" id="KW-0812">Transmembrane</keyword>
<keyword evidence="2" id="KW-0472">Membrane</keyword>
<dbReference type="PANTHER" id="PTHR34054">
    <property type="entry name" value="EXPRESSED PROTEIN"/>
    <property type="match status" value="1"/>
</dbReference>
<evidence type="ECO:0000256" key="2">
    <source>
        <dbReference type="SAM" id="Phobius"/>
    </source>
</evidence>
<keyword evidence="4" id="KW-1185">Reference proteome</keyword>
<feature type="region of interest" description="Disordered" evidence="1">
    <location>
        <begin position="267"/>
        <end position="295"/>
    </location>
</feature>
<protein>
    <submittedName>
        <fullName evidence="3">OLC1v1007590C1</fullName>
    </submittedName>
</protein>
<name>A0AAV1DJM2_OLDCO</name>
<feature type="transmembrane region" description="Helical" evidence="2">
    <location>
        <begin position="6"/>
        <end position="30"/>
    </location>
</feature>
<feature type="compositionally biased region" description="Polar residues" evidence="1">
    <location>
        <begin position="68"/>
        <end position="82"/>
    </location>
</feature>
<reference evidence="3" key="1">
    <citation type="submission" date="2023-03" db="EMBL/GenBank/DDBJ databases">
        <authorList>
            <person name="Julca I."/>
        </authorList>
    </citation>
    <scope>NUCLEOTIDE SEQUENCE</scope>
</reference>